<protein>
    <submittedName>
        <fullName evidence="1">Uncharacterized protein</fullName>
    </submittedName>
</protein>
<evidence type="ECO:0000313" key="2">
    <source>
        <dbReference type="Proteomes" id="UP001476247"/>
    </source>
</evidence>
<organism evidence="1 2">
    <name type="scientific">Helicostylum pulchrum</name>
    <dbReference type="NCBI Taxonomy" id="562976"/>
    <lineage>
        <taxon>Eukaryota</taxon>
        <taxon>Fungi</taxon>
        <taxon>Fungi incertae sedis</taxon>
        <taxon>Mucoromycota</taxon>
        <taxon>Mucoromycotina</taxon>
        <taxon>Mucoromycetes</taxon>
        <taxon>Mucorales</taxon>
        <taxon>Mucorineae</taxon>
        <taxon>Mucoraceae</taxon>
        <taxon>Helicostylum</taxon>
    </lineage>
</organism>
<comment type="caution">
    <text evidence="1">The sequence shown here is derived from an EMBL/GenBank/DDBJ whole genome shotgun (WGS) entry which is preliminary data.</text>
</comment>
<sequence length="321" mass="37660">MNLLSWGDEYFKSDNEGDVQIDRFKERLYLVFKKDRDEWNQDDLFLLKAVSDFMRLSIEALIKRPSERIKDVKALHYIAVIPSEWKEEIREVLLRPLFIQADLISKYDHKDRLLFCSELESICYIMIDPSKDSFYLERGKNTIVCRLSPIEENAILIKLDLVSTVNSMFDFPDAVIYPKVVRSNSLSLTIDTITDGIRAFIETGLPLDIQEEIIQIIMYIPYDECLSDIHEGDKTVLLMKPLITDTSEWELDEHQEVFMGSICLFNICAKIGETMRNNIKDLLLNDLVKEYDILTFYDEYSSEIYSDSNLLNWSNYILEYN</sequence>
<proteinExistence type="predicted"/>
<dbReference type="Proteomes" id="UP001476247">
    <property type="component" value="Unassembled WGS sequence"/>
</dbReference>
<accession>A0ABP9Y189</accession>
<evidence type="ECO:0000313" key="1">
    <source>
        <dbReference type="EMBL" id="GAA5800330.1"/>
    </source>
</evidence>
<reference evidence="1 2" key="1">
    <citation type="submission" date="2024-04" db="EMBL/GenBank/DDBJ databases">
        <title>genome sequences of Mucor flavus KT1a and Helicostylum pulchrum KT1b strains isolation_sourced from the surface of a dry-aged beef.</title>
        <authorList>
            <person name="Toyotome T."/>
            <person name="Hosono M."/>
            <person name="Torimaru M."/>
            <person name="Fukuda K."/>
            <person name="Mikami N."/>
        </authorList>
    </citation>
    <scope>NUCLEOTIDE SEQUENCE [LARGE SCALE GENOMIC DNA]</scope>
    <source>
        <strain evidence="1 2">KT1b</strain>
    </source>
</reference>
<gene>
    <name evidence="1" type="ORF">HPULCUR_005757</name>
</gene>
<dbReference type="EMBL" id="BAABUJ010000015">
    <property type="protein sequence ID" value="GAA5800330.1"/>
    <property type="molecule type" value="Genomic_DNA"/>
</dbReference>
<name>A0ABP9Y189_9FUNG</name>
<keyword evidence="2" id="KW-1185">Reference proteome</keyword>